<organism evidence="7 8">
    <name type="scientific">Thermocrinis albus (strain DSM 14484 / JCM 11386 / HI 11/12)</name>
    <dbReference type="NCBI Taxonomy" id="638303"/>
    <lineage>
        <taxon>Bacteria</taxon>
        <taxon>Pseudomonadati</taxon>
        <taxon>Aquificota</taxon>
        <taxon>Aquificia</taxon>
        <taxon>Aquificales</taxon>
        <taxon>Aquificaceae</taxon>
        <taxon>Thermocrinis</taxon>
    </lineage>
</organism>
<reference evidence="8" key="1">
    <citation type="journal article" date="2010" name="Stand. Genomic Sci.">
        <title>Complete genome sequence of Thermocrinis albus type strain (HI 11/12T).</title>
        <authorList>
            <person name="Wirth R."/>
            <person name="Sikorski J."/>
            <person name="Brambilla E."/>
            <person name="Misra M."/>
            <person name="Lapidus A."/>
            <person name="Copeland A."/>
            <person name="Nolan M."/>
            <person name="Lucas S."/>
            <person name="Chen F."/>
            <person name="Tice H."/>
            <person name="Cheng J.F."/>
            <person name="Han C."/>
            <person name="Detter J.C."/>
            <person name="Tapia R."/>
            <person name="Bruce D."/>
            <person name="Goodwin L."/>
            <person name="Pitluck S."/>
            <person name="Pati A."/>
            <person name="Anderson I."/>
            <person name="Ivanova N."/>
            <person name="Mavromatis K."/>
            <person name="Mikhailova N."/>
            <person name="Chen A."/>
            <person name="Palaniappan K."/>
            <person name="Bilek Y."/>
            <person name="Hader T."/>
            <person name="Land M."/>
            <person name="Hauser L."/>
            <person name="Chang Y.J."/>
            <person name="Jeffries C.D."/>
            <person name="Tindall B.J."/>
            <person name="Rohde M."/>
            <person name="Goker M."/>
            <person name="Bristow J."/>
            <person name="Eisen J.A."/>
            <person name="Markowitz V."/>
            <person name="Hugenholtz P."/>
            <person name="Kyrpides N.C."/>
            <person name="Klenk H.P."/>
        </authorList>
    </citation>
    <scope>NUCLEOTIDE SEQUENCE [LARGE SCALE GENOMIC DNA]</scope>
    <source>
        <strain evidence="8">DSM 14484 / JCM 11386 / HI 11/12</strain>
    </source>
</reference>
<dbReference type="PANTHER" id="PTHR43374:SF1">
    <property type="entry name" value="FLAVIN PRENYLTRANSFERASE PAD1, MITOCHONDRIAL"/>
    <property type="match status" value="1"/>
</dbReference>
<dbReference type="Pfam" id="PF02441">
    <property type="entry name" value="Flavoprotein"/>
    <property type="match status" value="1"/>
</dbReference>
<keyword evidence="2 5" id="KW-0285">Flavoprotein</keyword>
<name>D3SL37_THEAH</name>
<dbReference type="AlphaFoldDB" id="D3SL37"/>
<evidence type="ECO:0000256" key="4">
    <source>
        <dbReference type="ARBA" id="ARBA00022679"/>
    </source>
</evidence>
<keyword evidence="8" id="KW-1185">Reference proteome</keyword>
<feature type="domain" description="Flavoprotein" evidence="6">
    <location>
        <begin position="6"/>
        <end position="180"/>
    </location>
</feature>
<dbReference type="Gene3D" id="3.40.50.1950">
    <property type="entry name" value="Flavin prenyltransferase-like"/>
    <property type="match status" value="1"/>
</dbReference>
<dbReference type="EMBL" id="CP001931">
    <property type="protein sequence ID" value="ADC89467.1"/>
    <property type="molecule type" value="Genomic_DNA"/>
</dbReference>
<dbReference type="EC" id="2.5.1.129" evidence="5"/>
<proteinExistence type="inferred from homology"/>
<feature type="binding site" evidence="5">
    <location>
        <position position="129"/>
    </location>
    <ligand>
        <name>FMN</name>
        <dbReference type="ChEBI" id="CHEBI:58210"/>
    </ligand>
</feature>
<feature type="binding site" evidence="5">
    <location>
        <position position="159"/>
    </location>
    <ligand>
        <name>dimethylallyl phosphate</name>
        <dbReference type="ChEBI" id="CHEBI:88052"/>
    </ligand>
</feature>
<dbReference type="KEGG" id="tal:Thal_0834"/>
<feature type="binding site" evidence="5">
    <location>
        <position position="39"/>
    </location>
    <ligand>
        <name>FMN</name>
        <dbReference type="ChEBI" id="CHEBI:58210"/>
    </ligand>
</feature>
<comment type="catalytic activity">
    <reaction evidence="5">
        <text>dimethylallyl phosphate + FMNH2 = prenylated FMNH2 + phosphate</text>
        <dbReference type="Rhea" id="RHEA:37743"/>
        <dbReference type="ChEBI" id="CHEBI:43474"/>
        <dbReference type="ChEBI" id="CHEBI:57618"/>
        <dbReference type="ChEBI" id="CHEBI:87467"/>
        <dbReference type="ChEBI" id="CHEBI:88052"/>
        <dbReference type="EC" id="2.5.1.129"/>
    </reaction>
</comment>
<dbReference type="InterPro" id="IPR003382">
    <property type="entry name" value="Flavoprotein"/>
</dbReference>
<dbReference type="NCBIfam" id="TIGR00421">
    <property type="entry name" value="ubiX_pad"/>
    <property type="match status" value="1"/>
</dbReference>
<keyword evidence="3 5" id="KW-0288">FMN</keyword>
<evidence type="ECO:0000256" key="5">
    <source>
        <dbReference type="HAMAP-Rule" id="MF_01984"/>
    </source>
</evidence>
<gene>
    <name evidence="5" type="primary">ubiX</name>
    <name evidence="7" type="ordered locus">Thal_0834</name>
</gene>
<dbReference type="STRING" id="638303.Thal_0834"/>
<dbReference type="SUPFAM" id="SSF52507">
    <property type="entry name" value="Homo-oligomeric flavin-containing Cys decarboxylases, HFCD"/>
    <property type="match status" value="1"/>
</dbReference>
<comment type="function">
    <text evidence="5">Flavin prenyltransferase that catalyzes the synthesis of the prenylated FMN cofactor (prenyl-FMN) for 4-hydroxy-3-polyprenylbenzoic acid decarboxylase UbiD. The prenyltransferase is metal-independent and links a dimethylallyl moiety from dimethylallyl monophosphate (DMAP) to the flavin N5 and C6 atoms of FMN.</text>
</comment>
<evidence type="ECO:0000313" key="8">
    <source>
        <dbReference type="Proteomes" id="UP000002043"/>
    </source>
</evidence>
<protein>
    <recommendedName>
        <fullName evidence="5">Flavin prenyltransferase UbiX</fullName>
        <ecNumber evidence="5">2.5.1.129</ecNumber>
    </recommendedName>
</protein>
<accession>D3SL37</accession>
<evidence type="ECO:0000256" key="2">
    <source>
        <dbReference type="ARBA" id="ARBA00022630"/>
    </source>
</evidence>
<keyword evidence="7" id="KW-0456">Lyase</keyword>
<feature type="binding site" evidence="5">
    <location>
        <begin position="94"/>
        <end position="97"/>
    </location>
    <ligand>
        <name>FMN</name>
        <dbReference type="ChEBI" id="CHEBI:58210"/>
    </ligand>
</feature>
<evidence type="ECO:0000313" key="7">
    <source>
        <dbReference type="EMBL" id="ADC89467.1"/>
    </source>
</evidence>
<dbReference type="InterPro" id="IPR036551">
    <property type="entry name" value="Flavin_trans-like"/>
</dbReference>
<evidence type="ECO:0000259" key="6">
    <source>
        <dbReference type="Pfam" id="PF02441"/>
    </source>
</evidence>
<dbReference type="NCBIfam" id="NF004685">
    <property type="entry name" value="PRK06029.1"/>
    <property type="match status" value="1"/>
</dbReference>
<keyword evidence="1 5" id="KW-0637">Prenyltransferase</keyword>
<dbReference type="eggNOG" id="COG0163">
    <property type="taxonomic scope" value="Bacteria"/>
</dbReference>
<dbReference type="GO" id="GO:0106141">
    <property type="term" value="F:flavin prenyltransferase activity"/>
    <property type="evidence" value="ECO:0007669"/>
    <property type="project" value="UniProtKB-EC"/>
</dbReference>
<feature type="binding site" evidence="5">
    <location>
        <begin position="13"/>
        <end position="15"/>
    </location>
    <ligand>
        <name>FMN</name>
        <dbReference type="ChEBI" id="CHEBI:58210"/>
    </ligand>
</feature>
<feature type="binding site" evidence="5">
    <location>
        <position position="175"/>
    </location>
    <ligand>
        <name>dimethylallyl phosphate</name>
        <dbReference type="ChEBI" id="CHEBI:88052"/>
    </ligand>
</feature>
<evidence type="ECO:0000256" key="3">
    <source>
        <dbReference type="ARBA" id="ARBA00022643"/>
    </source>
</evidence>
<dbReference type="PANTHER" id="PTHR43374">
    <property type="entry name" value="FLAVIN PRENYLTRANSFERASE"/>
    <property type="match status" value="1"/>
</dbReference>
<dbReference type="HAMAP" id="MF_01984">
    <property type="entry name" value="ubiX_pad"/>
    <property type="match status" value="1"/>
</dbReference>
<dbReference type="Proteomes" id="UP000002043">
    <property type="component" value="Chromosome"/>
</dbReference>
<comment type="caution">
    <text evidence="5">Lacks conserved residue(s) required for the propagation of feature annotation.</text>
</comment>
<dbReference type="HOGENOM" id="CLU_074522_0_0_0"/>
<evidence type="ECO:0000256" key="1">
    <source>
        <dbReference type="ARBA" id="ARBA00022602"/>
    </source>
</evidence>
<comment type="similarity">
    <text evidence="5">Belongs to the UbiX/PAD1 family.</text>
</comment>
<keyword evidence="4 5" id="KW-0808">Transferase</keyword>
<dbReference type="GO" id="GO:0016831">
    <property type="term" value="F:carboxy-lyase activity"/>
    <property type="evidence" value="ECO:0007669"/>
    <property type="project" value="TreeGrafter"/>
</dbReference>
<sequence length="195" mass="22011">MNMQERLVVSITGASGSIYGIRLTEVLLQLGFDVDLIISSSGLLVIKEELGLTWEDLRKKFPQVRWVKEKDLTDPVASGSRLIHYRGVIIAPCSMSTLACISAGINNNLIHRVCEVALKERVPLVLLVREMPYSLIHLENMLRVVKAGAVVMPASPGFYHKPKSIEDMVDFVVGKILDALRIEHHLFRRWREPQE</sequence>
<dbReference type="InterPro" id="IPR004507">
    <property type="entry name" value="UbiX-like"/>
</dbReference>